<feature type="domain" description="GIY-YIG" evidence="7">
    <location>
        <begin position="1"/>
        <end position="63"/>
    </location>
</feature>
<evidence type="ECO:0000256" key="5">
    <source>
        <dbReference type="ARBA" id="ARBA00023204"/>
    </source>
</evidence>
<evidence type="ECO:0000256" key="1">
    <source>
        <dbReference type="ARBA" id="ARBA00022490"/>
    </source>
</evidence>
<dbReference type="SUPFAM" id="SSF46600">
    <property type="entry name" value="C-terminal UvrC-binding domain of UvrB"/>
    <property type="match status" value="1"/>
</dbReference>
<keyword evidence="1" id="KW-0963">Cytoplasm</keyword>
<name>X1V862_9ZZZZ</name>
<evidence type="ECO:0000256" key="2">
    <source>
        <dbReference type="ARBA" id="ARBA00022763"/>
    </source>
</evidence>
<dbReference type="GO" id="GO:0009380">
    <property type="term" value="C:excinuclease repair complex"/>
    <property type="evidence" value="ECO:0007669"/>
    <property type="project" value="InterPro"/>
</dbReference>
<evidence type="ECO:0008006" key="10">
    <source>
        <dbReference type="Google" id="ProtNLM"/>
    </source>
</evidence>
<keyword evidence="5" id="KW-0234">DNA repair</keyword>
<dbReference type="InterPro" id="IPR001943">
    <property type="entry name" value="UVR_dom"/>
</dbReference>
<dbReference type="CDD" id="cd10434">
    <property type="entry name" value="GIY-YIG_UvrC_Cho"/>
    <property type="match status" value="1"/>
</dbReference>
<dbReference type="InterPro" id="IPR050066">
    <property type="entry name" value="UvrABC_protein_C"/>
</dbReference>
<dbReference type="GO" id="GO:0006289">
    <property type="term" value="P:nucleotide-excision repair"/>
    <property type="evidence" value="ECO:0007669"/>
    <property type="project" value="InterPro"/>
</dbReference>
<evidence type="ECO:0000256" key="4">
    <source>
        <dbReference type="ARBA" id="ARBA00022881"/>
    </source>
</evidence>
<comment type="caution">
    <text evidence="9">The sequence shown here is derived from an EMBL/GenBank/DDBJ whole genome shotgun (WGS) entry which is preliminary data.</text>
</comment>
<dbReference type="PROSITE" id="PS50164">
    <property type="entry name" value="GIY_YIG"/>
    <property type="match status" value="1"/>
</dbReference>
<evidence type="ECO:0000259" key="8">
    <source>
        <dbReference type="PROSITE" id="PS50165"/>
    </source>
</evidence>
<dbReference type="PANTHER" id="PTHR30562">
    <property type="entry name" value="UVRC/OXIDOREDUCTASE"/>
    <property type="match status" value="1"/>
</dbReference>
<dbReference type="PANTHER" id="PTHR30562:SF1">
    <property type="entry name" value="UVRABC SYSTEM PROTEIN C"/>
    <property type="match status" value="1"/>
</dbReference>
<feature type="non-terminal residue" evidence="9">
    <location>
        <position position="277"/>
    </location>
</feature>
<evidence type="ECO:0000259" key="6">
    <source>
        <dbReference type="PROSITE" id="PS50151"/>
    </source>
</evidence>
<dbReference type="Gene3D" id="3.40.1440.10">
    <property type="entry name" value="GIY-YIG endonuclease"/>
    <property type="match status" value="1"/>
</dbReference>
<gene>
    <name evidence="9" type="ORF">S12H4_31937</name>
</gene>
<dbReference type="PROSITE" id="PS50165">
    <property type="entry name" value="UVRC"/>
    <property type="match status" value="1"/>
</dbReference>
<feature type="domain" description="UvrC family homology region profile" evidence="8">
    <location>
        <begin position="224"/>
        <end position="274"/>
    </location>
</feature>
<dbReference type="InterPro" id="IPR035901">
    <property type="entry name" value="GIY-YIG_endonuc_sf"/>
</dbReference>
<dbReference type="Pfam" id="PF02151">
    <property type="entry name" value="UVR"/>
    <property type="match status" value="1"/>
</dbReference>
<dbReference type="InterPro" id="IPR001162">
    <property type="entry name" value="UvrC_RNase_H_dom"/>
</dbReference>
<dbReference type="InterPro" id="IPR036876">
    <property type="entry name" value="UVR_dom_sf"/>
</dbReference>
<dbReference type="SUPFAM" id="SSF82771">
    <property type="entry name" value="GIY-YIG endonuclease"/>
    <property type="match status" value="1"/>
</dbReference>
<protein>
    <recommendedName>
        <fullName evidence="10">Excinuclease ABC subunit C</fullName>
    </recommendedName>
</protein>
<dbReference type="InterPro" id="IPR000305">
    <property type="entry name" value="GIY-YIG_endonuc"/>
</dbReference>
<keyword evidence="3" id="KW-0228">DNA excision</keyword>
<dbReference type="SMART" id="SM00465">
    <property type="entry name" value="GIYc"/>
    <property type="match status" value="1"/>
</dbReference>
<evidence type="ECO:0000259" key="7">
    <source>
        <dbReference type="PROSITE" id="PS50164"/>
    </source>
</evidence>
<dbReference type="GO" id="GO:0009381">
    <property type="term" value="F:excinuclease ABC activity"/>
    <property type="evidence" value="ECO:0007669"/>
    <property type="project" value="InterPro"/>
</dbReference>
<dbReference type="InterPro" id="IPR004791">
    <property type="entry name" value="UvrC"/>
</dbReference>
<dbReference type="EMBL" id="BARW01018686">
    <property type="protein sequence ID" value="GAJ01355.1"/>
    <property type="molecule type" value="Genomic_DNA"/>
</dbReference>
<evidence type="ECO:0000313" key="9">
    <source>
        <dbReference type="EMBL" id="GAJ01355.1"/>
    </source>
</evidence>
<dbReference type="Gene3D" id="4.10.860.10">
    <property type="entry name" value="UVR domain"/>
    <property type="match status" value="1"/>
</dbReference>
<keyword evidence="2" id="KW-0227">DNA damage</keyword>
<dbReference type="AlphaFoldDB" id="X1V862"/>
<feature type="non-terminal residue" evidence="9">
    <location>
        <position position="1"/>
    </location>
</feature>
<dbReference type="Pfam" id="PF22920">
    <property type="entry name" value="UvrC_RNaseH"/>
    <property type="match status" value="1"/>
</dbReference>
<evidence type="ECO:0000256" key="3">
    <source>
        <dbReference type="ARBA" id="ARBA00022769"/>
    </source>
</evidence>
<keyword evidence="4" id="KW-0267">Excision nuclease</keyword>
<dbReference type="PROSITE" id="PS50151">
    <property type="entry name" value="UVR"/>
    <property type="match status" value="1"/>
</dbReference>
<proteinExistence type="predicted"/>
<accession>X1V862</accession>
<dbReference type="InterPro" id="IPR047296">
    <property type="entry name" value="GIY-YIG_UvrC_Cho"/>
</dbReference>
<reference evidence="9" key="1">
    <citation type="journal article" date="2014" name="Front. Microbiol.">
        <title>High frequency of phylogenetically diverse reductive dehalogenase-homologous genes in deep subseafloor sedimentary metagenomes.</title>
        <authorList>
            <person name="Kawai M."/>
            <person name="Futagami T."/>
            <person name="Toyoda A."/>
            <person name="Takaki Y."/>
            <person name="Nishi S."/>
            <person name="Hori S."/>
            <person name="Arai W."/>
            <person name="Tsubouchi T."/>
            <person name="Morono Y."/>
            <person name="Uchiyama I."/>
            <person name="Ito T."/>
            <person name="Fujiyama A."/>
            <person name="Inagaki F."/>
            <person name="Takami H."/>
        </authorList>
    </citation>
    <scope>NUCLEOTIDE SEQUENCE</scope>
    <source>
        <strain evidence="9">Expedition CK06-06</strain>
    </source>
</reference>
<organism evidence="9">
    <name type="scientific">marine sediment metagenome</name>
    <dbReference type="NCBI Taxonomy" id="412755"/>
    <lineage>
        <taxon>unclassified sequences</taxon>
        <taxon>metagenomes</taxon>
        <taxon>ecological metagenomes</taxon>
    </lineage>
</organism>
<feature type="domain" description="UVR" evidence="6">
    <location>
        <begin position="173"/>
        <end position="208"/>
    </location>
</feature>
<sequence>IGKAANLRNRARSYFSNTDKLPPKLRRMTTRVADIDFYITGSEDEALILELNLIKRHHPYYNVRLKDDKSFPYLKIDLNEDWPRVQITRRPEGDGSRYFGPFASSRSIRQALRVIKDIFPFRPCSRNLNRAMSRPCLEYDLHNCSGPCIGAITREEYLGAIKQLILFLEGKQEVVVRQLEDRMKQAAETMEYEKAARLRDQVKAVREVVRWQRMATTVQGEQDVIAFAQDKDQAYVQVFFIRSGKLIGRESFTLQGTRYEEPRQIMTSFVKYFYNSA</sequence>
<dbReference type="NCBIfam" id="TIGR00194">
    <property type="entry name" value="uvrC"/>
    <property type="match status" value="1"/>
</dbReference>